<feature type="compositionally biased region" description="Basic and acidic residues" evidence="2">
    <location>
        <begin position="337"/>
        <end position="346"/>
    </location>
</feature>
<dbReference type="OrthoDB" id="6161557at2759"/>
<protein>
    <submittedName>
        <fullName evidence="4">Receptor-type tyrosine-protein phosphatase H</fullName>
    </submittedName>
</protein>
<dbReference type="PROSITE" id="PS50853">
    <property type="entry name" value="FN3"/>
    <property type="match status" value="3"/>
</dbReference>
<reference evidence="4 5" key="1">
    <citation type="journal article" date="2017" name="Nat. Ecol. Evol.">
        <title>Scallop genome provides insights into evolution of bilaterian karyotype and development.</title>
        <authorList>
            <person name="Wang S."/>
            <person name="Zhang J."/>
            <person name="Jiao W."/>
            <person name="Li J."/>
            <person name="Xun X."/>
            <person name="Sun Y."/>
            <person name="Guo X."/>
            <person name="Huan P."/>
            <person name="Dong B."/>
            <person name="Zhang L."/>
            <person name="Hu X."/>
            <person name="Sun X."/>
            <person name="Wang J."/>
            <person name="Zhao C."/>
            <person name="Wang Y."/>
            <person name="Wang D."/>
            <person name="Huang X."/>
            <person name="Wang R."/>
            <person name="Lv J."/>
            <person name="Li Y."/>
            <person name="Zhang Z."/>
            <person name="Liu B."/>
            <person name="Lu W."/>
            <person name="Hui Y."/>
            <person name="Liang J."/>
            <person name="Zhou Z."/>
            <person name="Hou R."/>
            <person name="Li X."/>
            <person name="Liu Y."/>
            <person name="Li H."/>
            <person name="Ning X."/>
            <person name="Lin Y."/>
            <person name="Zhao L."/>
            <person name="Xing Q."/>
            <person name="Dou J."/>
            <person name="Li Y."/>
            <person name="Mao J."/>
            <person name="Guo H."/>
            <person name="Dou H."/>
            <person name="Li T."/>
            <person name="Mu C."/>
            <person name="Jiang W."/>
            <person name="Fu Q."/>
            <person name="Fu X."/>
            <person name="Miao Y."/>
            <person name="Liu J."/>
            <person name="Yu Q."/>
            <person name="Li R."/>
            <person name="Liao H."/>
            <person name="Li X."/>
            <person name="Kong Y."/>
            <person name="Jiang Z."/>
            <person name="Chourrout D."/>
            <person name="Li R."/>
            <person name="Bao Z."/>
        </authorList>
    </citation>
    <scope>NUCLEOTIDE SEQUENCE [LARGE SCALE GENOMIC DNA]</scope>
    <source>
        <strain evidence="4 5">PY_sf001</strain>
    </source>
</reference>
<dbReference type="InterPro" id="IPR036116">
    <property type="entry name" value="FN3_sf"/>
</dbReference>
<dbReference type="Pfam" id="PF00041">
    <property type="entry name" value="fn3"/>
    <property type="match status" value="3"/>
</dbReference>
<evidence type="ECO:0000313" key="5">
    <source>
        <dbReference type="Proteomes" id="UP000242188"/>
    </source>
</evidence>
<feature type="compositionally biased region" description="Polar residues" evidence="2">
    <location>
        <begin position="327"/>
        <end position="336"/>
    </location>
</feature>
<sequence>MTTTSTQQCDQQPCNIPTEDLTAGTCYSFTVYTRGSNGNSTTGIHTTGCTQPNPPGYVSVNAQPTYAVTLDTTSPATGGVDYYNVTFTDSDGKTETRRTPTNDTLYIVDGLTPGYIYTFKVVSVYNSLASIPYQSVPASTVPSSTTDVTVSDRTTTTVALAVTPGPGGYDGYRVQIVGGGIQRNDTFSHNTTGDRLVVSGLTPGTTFTFTVFTLANGLESEHFHRTQDSTIPSSPSDVTVTDRTTTSVTLTVAPGPGGYDGYRVQKVGGGINRSDTFPHHTSTGPLLVSGLTPGTTFTFTVFTQANGWESEHFYRTQDSTSDKVKRSTVNQAANETTEGKRQLNQS</sequence>
<proteinExistence type="predicted"/>
<dbReference type="AlphaFoldDB" id="A0A210PY05"/>
<feature type="domain" description="Fibronectin type-III" evidence="3">
    <location>
        <begin position="54"/>
        <end position="143"/>
    </location>
</feature>
<feature type="compositionally biased region" description="Basic and acidic residues" evidence="2">
    <location>
        <begin position="316"/>
        <end position="325"/>
    </location>
</feature>
<dbReference type="STRING" id="6573.A0A210PY05"/>
<keyword evidence="1" id="KW-0677">Repeat</keyword>
<dbReference type="Proteomes" id="UP000242188">
    <property type="component" value="Unassembled WGS sequence"/>
</dbReference>
<keyword evidence="4" id="KW-0675">Receptor</keyword>
<dbReference type="EMBL" id="NEDP02005405">
    <property type="protein sequence ID" value="OWF41365.1"/>
    <property type="molecule type" value="Genomic_DNA"/>
</dbReference>
<dbReference type="InterPro" id="IPR050991">
    <property type="entry name" value="ECM_Regulatory_Proteins"/>
</dbReference>
<keyword evidence="5" id="KW-1185">Reference proteome</keyword>
<dbReference type="SUPFAM" id="SSF49265">
    <property type="entry name" value="Fibronectin type III"/>
    <property type="match status" value="3"/>
</dbReference>
<feature type="domain" description="Fibronectin type-III" evidence="3">
    <location>
        <begin position="144"/>
        <end position="233"/>
    </location>
</feature>
<evidence type="ECO:0000259" key="3">
    <source>
        <dbReference type="PROSITE" id="PS50853"/>
    </source>
</evidence>
<comment type="caution">
    <text evidence="4">The sequence shown here is derived from an EMBL/GenBank/DDBJ whole genome shotgun (WGS) entry which is preliminary data.</text>
</comment>
<evidence type="ECO:0000256" key="1">
    <source>
        <dbReference type="ARBA" id="ARBA00022737"/>
    </source>
</evidence>
<dbReference type="InterPro" id="IPR003961">
    <property type="entry name" value="FN3_dom"/>
</dbReference>
<name>A0A210PY05_MIZYE</name>
<accession>A0A210PY05</accession>
<dbReference type="Gene3D" id="2.60.40.10">
    <property type="entry name" value="Immunoglobulins"/>
    <property type="match status" value="3"/>
</dbReference>
<feature type="region of interest" description="Disordered" evidence="2">
    <location>
        <begin position="316"/>
        <end position="346"/>
    </location>
</feature>
<dbReference type="InterPro" id="IPR013783">
    <property type="entry name" value="Ig-like_fold"/>
</dbReference>
<dbReference type="PANTHER" id="PTHR46708">
    <property type="entry name" value="TENASCIN"/>
    <property type="match status" value="1"/>
</dbReference>
<dbReference type="SMART" id="SM00060">
    <property type="entry name" value="FN3"/>
    <property type="match status" value="3"/>
</dbReference>
<gene>
    <name evidence="4" type="ORF">KP79_PYT07781</name>
</gene>
<evidence type="ECO:0000313" key="4">
    <source>
        <dbReference type="EMBL" id="OWF41365.1"/>
    </source>
</evidence>
<organism evidence="4 5">
    <name type="scientific">Mizuhopecten yessoensis</name>
    <name type="common">Japanese scallop</name>
    <name type="synonym">Patinopecten yessoensis</name>
    <dbReference type="NCBI Taxonomy" id="6573"/>
    <lineage>
        <taxon>Eukaryota</taxon>
        <taxon>Metazoa</taxon>
        <taxon>Spiralia</taxon>
        <taxon>Lophotrochozoa</taxon>
        <taxon>Mollusca</taxon>
        <taxon>Bivalvia</taxon>
        <taxon>Autobranchia</taxon>
        <taxon>Pteriomorphia</taxon>
        <taxon>Pectinida</taxon>
        <taxon>Pectinoidea</taxon>
        <taxon>Pectinidae</taxon>
        <taxon>Mizuhopecten</taxon>
    </lineage>
</organism>
<evidence type="ECO:0000256" key="2">
    <source>
        <dbReference type="SAM" id="MobiDB-lite"/>
    </source>
</evidence>
<dbReference type="CDD" id="cd00063">
    <property type="entry name" value="FN3"/>
    <property type="match status" value="1"/>
</dbReference>
<dbReference type="PANTHER" id="PTHR46708:SF11">
    <property type="entry name" value="RECEPTOR-TYPE TYROSINE-PROTEIN PHOSPHATASE ETA-LIKE"/>
    <property type="match status" value="1"/>
</dbReference>
<feature type="domain" description="Fibronectin type-III" evidence="3">
    <location>
        <begin position="234"/>
        <end position="319"/>
    </location>
</feature>